<proteinExistence type="predicted"/>
<dbReference type="AlphaFoldDB" id="A0A1V2A5Y4"/>
<feature type="domain" description="MEDS" evidence="1">
    <location>
        <begin position="17"/>
        <end position="169"/>
    </location>
</feature>
<name>A0A1V2A5Y4_9BACI</name>
<keyword evidence="3" id="KW-1185">Reference proteome</keyword>
<accession>A0A1V2A5Y4</accession>
<dbReference type="InterPro" id="IPR025847">
    <property type="entry name" value="MEDS_domain"/>
</dbReference>
<evidence type="ECO:0000313" key="2">
    <source>
        <dbReference type="EMBL" id="OMP66340.1"/>
    </source>
</evidence>
<evidence type="ECO:0000259" key="1">
    <source>
        <dbReference type="Pfam" id="PF14417"/>
    </source>
</evidence>
<gene>
    <name evidence="2" type="ORF">BTO28_12835</name>
</gene>
<dbReference type="RefSeq" id="WP_076766878.1">
    <property type="nucleotide sequence ID" value="NZ_MSFI01000021.1"/>
</dbReference>
<evidence type="ECO:0000313" key="3">
    <source>
        <dbReference type="Proteomes" id="UP000188613"/>
    </source>
</evidence>
<dbReference type="EMBL" id="MSFI01000021">
    <property type="protein sequence ID" value="OMP66340.1"/>
    <property type="molecule type" value="Genomic_DNA"/>
</dbReference>
<organism evidence="2 3">
    <name type="scientific">Domibacillus epiphyticus</name>
    <dbReference type="NCBI Taxonomy" id="1714355"/>
    <lineage>
        <taxon>Bacteria</taxon>
        <taxon>Bacillati</taxon>
        <taxon>Bacillota</taxon>
        <taxon>Bacilli</taxon>
        <taxon>Bacillales</taxon>
        <taxon>Bacillaceae</taxon>
        <taxon>Domibacillus</taxon>
    </lineage>
</organism>
<sequence>MKEKIPQLTRDLISYGHIFYYSHDIEKYIENAITYIVTGIEQGDHILFIENNKIYPVIQNQLKHLLSIEQLSKIHYKNNFDFYFSKGTFHPITVLNFFLKTLEPYEEKSVSARIWGHVEWGDQKDIEREIASYENKINQILSSKGSIAVCAYDAKQVSESLKESLLKCHGFFMTDNEINKIGEMYE</sequence>
<protein>
    <recommendedName>
        <fullName evidence="1">MEDS domain-containing protein</fullName>
    </recommendedName>
</protein>
<dbReference type="Pfam" id="PF14417">
    <property type="entry name" value="MEDS"/>
    <property type="match status" value="1"/>
</dbReference>
<reference evidence="2 3" key="1">
    <citation type="submission" date="2016-12" db="EMBL/GenBank/DDBJ databases">
        <title>Domibacillus sp. SAB 38T whole genome sequencing.</title>
        <authorList>
            <person name="Verma A."/>
            <person name="Ojha A.K."/>
            <person name="Krishnamurthi S."/>
        </authorList>
    </citation>
    <scope>NUCLEOTIDE SEQUENCE [LARGE SCALE GENOMIC DNA]</scope>
    <source>
        <strain evidence="2 3">SAB 38</strain>
    </source>
</reference>
<dbReference type="OrthoDB" id="2855396at2"/>
<dbReference type="Proteomes" id="UP000188613">
    <property type="component" value="Unassembled WGS sequence"/>
</dbReference>
<comment type="caution">
    <text evidence="2">The sequence shown here is derived from an EMBL/GenBank/DDBJ whole genome shotgun (WGS) entry which is preliminary data.</text>
</comment>